<feature type="region of interest" description="Disordered" evidence="1">
    <location>
        <begin position="1"/>
        <end position="44"/>
    </location>
</feature>
<feature type="compositionally biased region" description="Low complexity" evidence="1">
    <location>
        <begin position="25"/>
        <end position="36"/>
    </location>
</feature>
<keyword evidence="4" id="KW-1185">Reference proteome</keyword>
<protein>
    <recommendedName>
        <fullName evidence="5">Cell division protein FtsL</fullName>
    </recommendedName>
</protein>
<keyword evidence="2" id="KW-1133">Transmembrane helix</keyword>
<evidence type="ECO:0000256" key="2">
    <source>
        <dbReference type="SAM" id="Phobius"/>
    </source>
</evidence>
<dbReference type="AlphaFoldDB" id="A0A8J7GPT0"/>
<gene>
    <name evidence="3" type="ORF">IW245_007381</name>
</gene>
<feature type="region of interest" description="Disordered" evidence="1">
    <location>
        <begin position="54"/>
        <end position="73"/>
    </location>
</feature>
<evidence type="ECO:0000313" key="4">
    <source>
        <dbReference type="Proteomes" id="UP000622552"/>
    </source>
</evidence>
<organism evidence="3 4">
    <name type="scientific">Longispora fulva</name>
    <dbReference type="NCBI Taxonomy" id="619741"/>
    <lineage>
        <taxon>Bacteria</taxon>
        <taxon>Bacillati</taxon>
        <taxon>Actinomycetota</taxon>
        <taxon>Actinomycetes</taxon>
        <taxon>Micromonosporales</taxon>
        <taxon>Micromonosporaceae</taxon>
        <taxon>Longispora</taxon>
    </lineage>
</organism>
<feature type="transmembrane region" description="Helical" evidence="2">
    <location>
        <begin position="121"/>
        <end position="141"/>
    </location>
</feature>
<evidence type="ECO:0000256" key="1">
    <source>
        <dbReference type="SAM" id="MobiDB-lite"/>
    </source>
</evidence>
<evidence type="ECO:0008006" key="5">
    <source>
        <dbReference type="Google" id="ProtNLM"/>
    </source>
</evidence>
<name>A0A8J7GPT0_9ACTN</name>
<dbReference type="EMBL" id="JADOUF010000001">
    <property type="protein sequence ID" value="MBG6141187.1"/>
    <property type="molecule type" value="Genomic_DNA"/>
</dbReference>
<reference evidence="3" key="1">
    <citation type="submission" date="2020-11" db="EMBL/GenBank/DDBJ databases">
        <title>Sequencing the genomes of 1000 actinobacteria strains.</title>
        <authorList>
            <person name="Klenk H.-P."/>
        </authorList>
    </citation>
    <scope>NUCLEOTIDE SEQUENCE</scope>
    <source>
        <strain evidence="3">DSM 45356</strain>
    </source>
</reference>
<dbReference type="RefSeq" id="WP_197007644.1">
    <property type="nucleotide sequence ID" value="NZ_BONS01000030.1"/>
</dbReference>
<accession>A0A8J7GPT0</accession>
<comment type="caution">
    <text evidence="3">The sequence shown here is derived from an EMBL/GenBank/DDBJ whole genome shotgun (WGS) entry which is preliminary data.</text>
</comment>
<sequence>MTAAARNIPSDDDFTGTSTRRPTRAGVSAPGGSAPARRGDRKLTLVTDADFDFEPVAPKRARSGPAAPKSPKKVEVIGRVDVDPVTVGTAALKPERAPEETQTRADALRLAPPAPVMVARMPFVVLTLGLIVGGIVGLLLLNMQINEDAFKLTELRERQAELQTAEQQLNKELADKGAPGALAAEAARQGMVPAGTPAYITLPDGRILGVPQPAGQPRR</sequence>
<keyword evidence="2" id="KW-0812">Transmembrane</keyword>
<keyword evidence="2" id="KW-0472">Membrane</keyword>
<dbReference type="Proteomes" id="UP000622552">
    <property type="component" value="Unassembled WGS sequence"/>
</dbReference>
<evidence type="ECO:0000313" key="3">
    <source>
        <dbReference type="EMBL" id="MBG6141187.1"/>
    </source>
</evidence>
<proteinExistence type="predicted"/>